<evidence type="ECO:0000313" key="15">
    <source>
        <dbReference type="Proteomes" id="UP000790347"/>
    </source>
</evidence>
<keyword evidence="9" id="KW-0393">Immunoglobulin domain</keyword>
<dbReference type="InterPro" id="IPR007110">
    <property type="entry name" value="Ig-like_dom"/>
</dbReference>
<evidence type="ECO:0000259" key="12">
    <source>
        <dbReference type="PROSITE" id="PS50835"/>
    </source>
</evidence>
<evidence type="ECO:0000259" key="13">
    <source>
        <dbReference type="PROSITE" id="PS50853"/>
    </source>
</evidence>
<dbReference type="InterPro" id="IPR036116">
    <property type="entry name" value="FN3_sf"/>
</dbReference>
<feature type="domain" description="Ig-like" evidence="12">
    <location>
        <begin position="823"/>
        <end position="919"/>
    </location>
</feature>
<keyword evidence="5" id="KW-0130">Cell adhesion</keyword>
<feature type="domain" description="Ig-like" evidence="12">
    <location>
        <begin position="924"/>
        <end position="1037"/>
    </location>
</feature>
<feature type="domain" description="Ig-like" evidence="12">
    <location>
        <begin position="724"/>
        <end position="816"/>
    </location>
</feature>
<comment type="subcellular location">
    <subcellularLocation>
        <location evidence="1">Membrane</location>
        <topology evidence="1">Single-pass type I membrane protein</topology>
    </subcellularLocation>
</comment>
<protein>
    <recommendedName>
        <fullName evidence="16">Down syndrome cell adhesion molecule-like protein Dscam2</fullName>
    </recommendedName>
</protein>
<evidence type="ECO:0000313" key="14">
    <source>
        <dbReference type="EMBL" id="KAH9528011.1"/>
    </source>
</evidence>
<dbReference type="Pfam" id="PF00041">
    <property type="entry name" value="fn3"/>
    <property type="match status" value="3"/>
</dbReference>
<evidence type="ECO:0008006" key="16">
    <source>
        <dbReference type="Google" id="ProtNLM"/>
    </source>
</evidence>
<dbReference type="InterPro" id="IPR003599">
    <property type="entry name" value="Ig_sub"/>
</dbReference>
<feature type="region of interest" description="Disordered" evidence="10">
    <location>
        <begin position="80"/>
        <end position="101"/>
    </location>
</feature>
<dbReference type="CDD" id="cd00063">
    <property type="entry name" value="FN3"/>
    <property type="match status" value="3"/>
</dbReference>
<dbReference type="PROSITE" id="PS50835">
    <property type="entry name" value="IG_LIKE"/>
    <property type="match status" value="7"/>
</dbReference>
<keyword evidence="3" id="KW-0732">Signal</keyword>
<dbReference type="Pfam" id="PF13927">
    <property type="entry name" value="Ig_3"/>
    <property type="match status" value="4"/>
</dbReference>
<keyword evidence="8" id="KW-1015">Disulfide bond</keyword>
<keyword evidence="6 11" id="KW-1133">Transmembrane helix</keyword>
<dbReference type="FunFam" id="2.60.40.10:FF:000028">
    <property type="entry name" value="Neuronal cell adhesion molecule"/>
    <property type="match status" value="1"/>
</dbReference>
<dbReference type="PANTHER" id="PTHR10075:SF100">
    <property type="entry name" value="FASCICLIN-2"/>
    <property type="match status" value="1"/>
</dbReference>
<feature type="transmembrane region" description="Helical" evidence="11">
    <location>
        <begin position="1654"/>
        <end position="1677"/>
    </location>
</feature>
<evidence type="ECO:0000256" key="11">
    <source>
        <dbReference type="SAM" id="Phobius"/>
    </source>
</evidence>
<comment type="caution">
    <text evidence="14">The sequence shown here is derived from an EMBL/GenBank/DDBJ whole genome shotgun (WGS) entry which is preliminary data.</text>
</comment>
<dbReference type="InterPro" id="IPR036179">
    <property type="entry name" value="Ig-like_dom_sf"/>
</dbReference>
<feature type="domain" description="Fibronectin type-III" evidence="13">
    <location>
        <begin position="1404"/>
        <end position="1511"/>
    </location>
</feature>
<dbReference type="Pfam" id="PF07679">
    <property type="entry name" value="I-set"/>
    <property type="match status" value="2"/>
</dbReference>
<dbReference type="InterPro" id="IPR013783">
    <property type="entry name" value="Ig-like_fold"/>
</dbReference>
<keyword evidence="7 11" id="KW-0472">Membrane</keyword>
<feature type="domain" description="Fibronectin type-III" evidence="13">
    <location>
        <begin position="1515"/>
        <end position="1616"/>
    </location>
</feature>
<sequence>MMNDWNFCHFHLSYIYENQKTTTKQARKKMIKNNQIYSNVCNEIRQQHYQIHRILALLIILATVIDIAQSTITITNSLSSQSISSSSSSSSLPSSSKTLINNHNNEKRGPEFLVEPPSSVIFLNDTGSIITCSAKGIPAPTITWIRADGTPLLQIPGLRQIRKDLLTTQLVYVPFVATAYRQDVHSGIVRCVATNPVGSIQSQDVHIRASVRQPYEIQVYDDFAIKGNTGILRCHIPSFVREYVHVTNWLRYGDDDDDDDDHPITSDLLKGGRYSVMPNGELHVHRIENDDDDNADDNVHIANNNNNDHHHHHPQRQLQNQNNNERHRKLMFRCQTKHMLSGNTKLSANYGRLIVTEPQTNMPPKIIATTSAISTNGGGEKPIIIANVGQTIELPCVAQAQPWPLFTWYRATPTSNDFQSSHHSLLSSVIAVNRLQRLQVWKFQVPPNDKSIVINDKNELLNGDQYITPYRLSRAGRFVQVDSSLFIRDATVADSGLYVCVANNSLGEDRIEMELVVKAPLSVTMIPSHILASDGDTVTFNCTITGGSPIQQIHWRRNARPLMVAQATTTSARQHPNHRVHLLHQDRMLQIRQVRREDRGMFQCIVSNEFESVQASGELALADDPPTFITVFTITEPLRPGKSFSVKCSATGTPLPQIVWTLDGAPLVENGRIRVGDYVNGDGIVNSFVNISSLRAEDGGIYSCTASNDVHSISHSGRINVYGPAFVRQMKNLTVISGHTVHLHCPAAGYPLESIVWFKKSSSSDQGNRLPQNHRHKSLLNGTLVIEKIERNTDEGAYRCVVNGPNGSSSASAELFIRILVAPVISPFSPPPNLREGMRVMLTCSVVEGDSPVLIHFLKDGEPIHDTQSRSDLRRVKLDVTNEFSATLFISSVVAEDSGNYTCIASNMAAVTTYSIVVKVNVPPKWKIPPTDTEAIEGQNVVIDCSASGEPRIWWERAHDKSQSLASFSGLSSSSISPTNGEQATIVHYFRTVVSNSHMHTLENGSLMIRDVTEEDSGVYLCQANNGVGSGLSKVITLKVHVPAHFKSKFSAHTVQRGDSTEFSCDAYGELPVSMQVAKDRMPLDFGSVFDRLSSDPSLEQQTLHTDNRYQLLKRVTGQSDRAITSYIVRITNVDRRDSSLFTCLATNNFGKDEYNFQLIVQEPPGKPENVHVLELDSRSAVIAWSQPYSGNSPVIAFHAEYRQWLETLPPWHHLDATAELQQQIINEQNGKLHQPSSKPPGTIFRQTLVGTESSISLRSLKPMTTYEVRIQAENKLGFGPFQMPPLKITTKEEAPSGPPLNIHVYPSSAHSLQVTFQPPRVDHQNGQILGYYVGYKAVDLDEHFMFKKVVEEKSLQPSTQSKEVKITDLRRATKYLVIVQAFNRIGPGPQSEEIIGETLVNDPPRAPILTSVNVNYDSVELSWSIETTDDSYAAEQQTSNSNVPEITGYFLYAKSSQSGEWEERQVDSQQNSYTFTNLLCGTQYQFYVIAYNNVGKGDPSQAIAVRTKGSVPIAPKNWNSFITVNSTVAMIRLDAWLVNGCEIKYFVLKYRPRIDSDWLVDSSKISPREQRFVELVDLRPATWYLLNMAALTDMGTTEETYMFATLTMNGETIPPIETISRTLKSANSISASSGSMDPGGGANTLSSMQSLTIVIPATCSVIVLTVIILVACFVLGTKRSSQQFESTILTAIGARNGSNNSHHHTSLNGTPSHIHAHISDQLSTTYCPTPATGDLSNEPRYSTGLLNNNLDHYGFCTGNNGNNNVNNEIASAKCMINGTPTMLATNNSTNSIEMIHSATLGYATLKKQRSNLQTMKSMLDSDIKNFDLSIPLSLADNSTTTSTATTMATSTTTCLDSKLCDMNKISDSSNLLTVQATLCGNNSNETNDTNNTVHYFQTPYALSHLPNNSNNNNNNDQCINKCNTVNNNNANTDMGNDQISELSCLNAAYTANNAYTLQPNTKNHQHHHSDNHHSHVYDLPFPPKWV</sequence>
<evidence type="ECO:0000256" key="4">
    <source>
        <dbReference type="ARBA" id="ARBA00022737"/>
    </source>
</evidence>
<evidence type="ECO:0000256" key="8">
    <source>
        <dbReference type="ARBA" id="ARBA00023157"/>
    </source>
</evidence>
<evidence type="ECO:0000256" key="6">
    <source>
        <dbReference type="ARBA" id="ARBA00022989"/>
    </source>
</evidence>
<dbReference type="InterPro" id="IPR056754">
    <property type="entry name" value="DSCAM/DSCAML_C"/>
</dbReference>
<dbReference type="InterPro" id="IPR013098">
    <property type="entry name" value="Ig_I-set"/>
</dbReference>
<dbReference type="GO" id="GO:0070593">
    <property type="term" value="P:dendrite self-avoidance"/>
    <property type="evidence" value="ECO:0007669"/>
    <property type="project" value="TreeGrafter"/>
</dbReference>
<feature type="domain" description="Fibronectin type-III" evidence="13">
    <location>
        <begin position="1167"/>
        <end position="1294"/>
    </location>
</feature>
<proteinExistence type="predicted"/>
<evidence type="ECO:0000256" key="7">
    <source>
        <dbReference type="ARBA" id="ARBA00023136"/>
    </source>
</evidence>
<feature type="domain" description="Fibronectin type-III" evidence="13">
    <location>
        <begin position="1299"/>
        <end position="1402"/>
    </location>
</feature>
<dbReference type="SMART" id="SM00409">
    <property type="entry name" value="IG"/>
    <property type="match status" value="8"/>
</dbReference>
<dbReference type="Gene3D" id="2.60.40.10">
    <property type="entry name" value="Immunoglobulins"/>
    <property type="match status" value="13"/>
</dbReference>
<dbReference type="FunFam" id="2.60.40.10:FF:000333">
    <property type="entry name" value="Down syndrome cell adhesion molecule"/>
    <property type="match status" value="1"/>
</dbReference>
<feature type="region of interest" description="Disordered" evidence="10">
    <location>
        <begin position="287"/>
        <end position="322"/>
    </location>
</feature>
<evidence type="ECO:0000256" key="10">
    <source>
        <dbReference type="SAM" id="MobiDB-lite"/>
    </source>
</evidence>
<keyword evidence="4" id="KW-0677">Repeat</keyword>
<feature type="domain" description="Ig-like" evidence="12">
    <location>
        <begin position="626"/>
        <end position="720"/>
    </location>
</feature>
<accession>A0A922L971</accession>
<organism evidence="14 15">
    <name type="scientific">Dermatophagoides farinae</name>
    <name type="common">American house dust mite</name>
    <dbReference type="NCBI Taxonomy" id="6954"/>
    <lineage>
        <taxon>Eukaryota</taxon>
        <taxon>Metazoa</taxon>
        <taxon>Ecdysozoa</taxon>
        <taxon>Arthropoda</taxon>
        <taxon>Chelicerata</taxon>
        <taxon>Arachnida</taxon>
        <taxon>Acari</taxon>
        <taxon>Acariformes</taxon>
        <taxon>Sarcoptiformes</taxon>
        <taxon>Astigmata</taxon>
        <taxon>Psoroptidia</taxon>
        <taxon>Analgoidea</taxon>
        <taxon>Pyroglyphidae</taxon>
        <taxon>Dermatophagoidinae</taxon>
        <taxon>Dermatophagoides</taxon>
    </lineage>
</organism>
<dbReference type="SUPFAM" id="SSF49265">
    <property type="entry name" value="Fibronectin type III"/>
    <property type="match status" value="2"/>
</dbReference>
<dbReference type="SMART" id="SM00060">
    <property type="entry name" value="FN3"/>
    <property type="match status" value="4"/>
</dbReference>
<dbReference type="GO" id="GO:0005886">
    <property type="term" value="C:plasma membrane"/>
    <property type="evidence" value="ECO:0007669"/>
    <property type="project" value="TreeGrafter"/>
</dbReference>
<dbReference type="GO" id="GO:0007411">
    <property type="term" value="P:axon guidance"/>
    <property type="evidence" value="ECO:0007669"/>
    <property type="project" value="TreeGrafter"/>
</dbReference>
<evidence type="ECO:0000256" key="5">
    <source>
        <dbReference type="ARBA" id="ARBA00022889"/>
    </source>
</evidence>
<evidence type="ECO:0000256" key="9">
    <source>
        <dbReference type="ARBA" id="ARBA00023319"/>
    </source>
</evidence>
<dbReference type="CDD" id="cd20956">
    <property type="entry name" value="IgI_4_Dscam"/>
    <property type="match status" value="1"/>
</dbReference>
<dbReference type="InterPro" id="IPR003961">
    <property type="entry name" value="FN3_dom"/>
</dbReference>
<reference evidence="14" key="2">
    <citation type="journal article" date="2022" name="Res Sq">
        <title>Comparative Genomics Reveals Insights into the Divergent Evolution of Astigmatic Mites and Household Pest Adaptations.</title>
        <authorList>
            <person name="Xiong Q."/>
            <person name="Wan A.T.-Y."/>
            <person name="Liu X.-Y."/>
            <person name="Fung C.S.-H."/>
            <person name="Xiao X."/>
            <person name="Malainual N."/>
            <person name="Hou J."/>
            <person name="Wang L."/>
            <person name="Wang M."/>
            <person name="Yang K."/>
            <person name="Cui Y."/>
            <person name="Leung E."/>
            <person name="Nong W."/>
            <person name="Shin S.-K."/>
            <person name="Au S."/>
            <person name="Jeong K.Y."/>
            <person name="Chew F.T."/>
            <person name="Hui J."/>
            <person name="Leung T.F."/>
            <person name="Tungtrongchitr A."/>
            <person name="Zhong N."/>
            <person name="Liu Z."/>
            <person name="Tsui S."/>
        </authorList>
    </citation>
    <scope>NUCLEOTIDE SEQUENCE</scope>
    <source>
        <strain evidence="14">Derf</strain>
        <tissue evidence="14">Whole organism</tissue>
    </source>
</reference>
<dbReference type="FunFam" id="2.60.40.10:FF:000017">
    <property type="entry name" value="Down syndrome cell adhesion molecule b"/>
    <property type="match status" value="1"/>
</dbReference>
<gene>
    <name evidence="14" type="ORF">DERF_001986</name>
</gene>
<evidence type="ECO:0000256" key="1">
    <source>
        <dbReference type="ARBA" id="ARBA00004479"/>
    </source>
</evidence>
<dbReference type="SMART" id="SM00408">
    <property type="entry name" value="IGc2"/>
    <property type="match status" value="8"/>
</dbReference>
<feature type="domain" description="Ig-like" evidence="12">
    <location>
        <begin position="520"/>
        <end position="620"/>
    </location>
</feature>
<feature type="compositionally biased region" description="Low complexity" evidence="10">
    <location>
        <begin position="80"/>
        <end position="100"/>
    </location>
</feature>
<name>A0A922L971_DERFA</name>
<dbReference type="PANTHER" id="PTHR10075">
    <property type="entry name" value="BASIGIN RELATED"/>
    <property type="match status" value="1"/>
</dbReference>
<dbReference type="SUPFAM" id="SSF48726">
    <property type="entry name" value="Immunoglobulin"/>
    <property type="match status" value="8"/>
</dbReference>
<dbReference type="GO" id="GO:0030424">
    <property type="term" value="C:axon"/>
    <property type="evidence" value="ECO:0007669"/>
    <property type="project" value="TreeGrafter"/>
</dbReference>
<keyword evidence="2 11" id="KW-0812">Transmembrane</keyword>
<dbReference type="EMBL" id="ASGP02000001">
    <property type="protein sequence ID" value="KAH9528011.1"/>
    <property type="molecule type" value="Genomic_DNA"/>
</dbReference>
<reference evidence="14" key="1">
    <citation type="submission" date="2013-05" db="EMBL/GenBank/DDBJ databases">
        <authorList>
            <person name="Yim A.K.Y."/>
            <person name="Chan T.F."/>
            <person name="Ji K.M."/>
            <person name="Liu X.Y."/>
            <person name="Zhou J.W."/>
            <person name="Li R.Q."/>
            <person name="Yang K.Y."/>
            <person name="Li J."/>
            <person name="Li M."/>
            <person name="Law P.T.W."/>
            <person name="Wu Y.L."/>
            <person name="Cai Z.L."/>
            <person name="Qin H."/>
            <person name="Bao Y."/>
            <person name="Leung R.K.K."/>
            <person name="Ng P.K.S."/>
            <person name="Zou J."/>
            <person name="Zhong X.J."/>
            <person name="Ran P.X."/>
            <person name="Zhong N.S."/>
            <person name="Liu Z.G."/>
            <person name="Tsui S.K.W."/>
        </authorList>
    </citation>
    <scope>NUCLEOTIDE SEQUENCE</scope>
    <source>
        <strain evidence="14">Derf</strain>
        <tissue evidence="14">Whole organism</tissue>
    </source>
</reference>
<evidence type="ECO:0000256" key="3">
    <source>
        <dbReference type="ARBA" id="ARBA00022729"/>
    </source>
</evidence>
<dbReference type="Pfam" id="PF25059">
    <property type="entry name" value="FN3_DSCAM-DSCAML_C"/>
    <property type="match status" value="1"/>
</dbReference>
<feature type="domain" description="Ig-like" evidence="12">
    <location>
        <begin position="110"/>
        <end position="208"/>
    </location>
</feature>
<dbReference type="InterPro" id="IPR003598">
    <property type="entry name" value="Ig_sub2"/>
</dbReference>
<dbReference type="FunFam" id="2.60.40.10:FF:000104">
    <property type="entry name" value="Down syndrome cell adhesion molecule b"/>
    <property type="match status" value="1"/>
</dbReference>
<dbReference type="GO" id="GO:0098632">
    <property type="term" value="F:cell-cell adhesion mediator activity"/>
    <property type="evidence" value="ECO:0007669"/>
    <property type="project" value="TreeGrafter"/>
</dbReference>
<dbReference type="GO" id="GO:0007156">
    <property type="term" value="P:homophilic cell adhesion via plasma membrane adhesion molecules"/>
    <property type="evidence" value="ECO:0007669"/>
    <property type="project" value="TreeGrafter"/>
</dbReference>
<dbReference type="PROSITE" id="PS50853">
    <property type="entry name" value="FN3"/>
    <property type="match status" value="4"/>
</dbReference>
<keyword evidence="15" id="KW-1185">Reference proteome</keyword>
<dbReference type="Proteomes" id="UP000790347">
    <property type="component" value="Unassembled WGS sequence"/>
</dbReference>
<feature type="domain" description="Ig-like" evidence="12">
    <location>
        <begin position="364"/>
        <end position="516"/>
    </location>
</feature>
<evidence type="ECO:0000256" key="2">
    <source>
        <dbReference type="ARBA" id="ARBA00022692"/>
    </source>
</evidence>